<dbReference type="EMBL" id="QZWG01000010">
    <property type="protein sequence ID" value="RZB85449.1"/>
    <property type="molecule type" value="Genomic_DNA"/>
</dbReference>
<dbReference type="PANTHER" id="PTHR31680:SF12">
    <property type="entry name" value="OS11G0587300 PROTEIN"/>
    <property type="match status" value="1"/>
</dbReference>
<feature type="region of interest" description="Disordered" evidence="1">
    <location>
        <begin position="301"/>
        <end position="448"/>
    </location>
</feature>
<evidence type="ECO:0000259" key="2">
    <source>
        <dbReference type="Pfam" id="PF14309"/>
    </source>
</evidence>
<gene>
    <name evidence="3" type="ORF">D0Y65_025859</name>
</gene>
<protein>
    <submittedName>
        <fullName evidence="3">Protein LONGIFOLIA 1 isoform A</fullName>
    </submittedName>
</protein>
<feature type="compositionally biased region" description="Basic and acidic residues" evidence="1">
    <location>
        <begin position="340"/>
        <end position="352"/>
    </location>
</feature>
<dbReference type="AlphaFoldDB" id="A0A445IHN8"/>
<dbReference type="InterPro" id="IPR033334">
    <property type="entry name" value="LNG1/2"/>
</dbReference>
<proteinExistence type="predicted"/>
<evidence type="ECO:0000313" key="4">
    <source>
        <dbReference type="Proteomes" id="UP000289340"/>
    </source>
</evidence>
<feature type="compositionally biased region" description="Polar residues" evidence="1">
    <location>
        <begin position="399"/>
        <end position="408"/>
    </location>
</feature>
<evidence type="ECO:0000256" key="1">
    <source>
        <dbReference type="SAM" id="MobiDB-lite"/>
    </source>
</evidence>
<feature type="compositionally biased region" description="Basic and acidic residues" evidence="1">
    <location>
        <begin position="123"/>
        <end position="137"/>
    </location>
</feature>
<organism evidence="3 4">
    <name type="scientific">Glycine soja</name>
    <name type="common">Wild soybean</name>
    <dbReference type="NCBI Taxonomy" id="3848"/>
    <lineage>
        <taxon>Eukaryota</taxon>
        <taxon>Viridiplantae</taxon>
        <taxon>Streptophyta</taxon>
        <taxon>Embryophyta</taxon>
        <taxon>Tracheophyta</taxon>
        <taxon>Spermatophyta</taxon>
        <taxon>Magnoliopsida</taxon>
        <taxon>eudicotyledons</taxon>
        <taxon>Gunneridae</taxon>
        <taxon>Pentapetalae</taxon>
        <taxon>rosids</taxon>
        <taxon>fabids</taxon>
        <taxon>Fabales</taxon>
        <taxon>Fabaceae</taxon>
        <taxon>Papilionoideae</taxon>
        <taxon>50 kb inversion clade</taxon>
        <taxon>NPAAA clade</taxon>
        <taxon>indigoferoid/millettioid clade</taxon>
        <taxon>Phaseoleae</taxon>
        <taxon>Glycine</taxon>
        <taxon>Glycine subgen. Soja</taxon>
    </lineage>
</organism>
<comment type="caution">
    <text evidence="3">The sequence shown here is derived from an EMBL/GenBank/DDBJ whole genome shotgun (WGS) entry which is preliminary data.</text>
</comment>
<feature type="compositionally biased region" description="Low complexity" evidence="1">
    <location>
        <begin position="381"/>
        <end position="397"/>
    </location>
</feature>
<feature type="region of interest" description="Disordered" evidence="1">
    <location>
        <begin position="44"/>
        <end position="78"/>
    </location>
</feature>
<feature type="compositionally biased region" description="Low complexity" evidence="1">
    <location>
        <begin position="56"/>
        <end position="76"/>
    </location>
</feature>
<reference evidence="3 4" key="1">
    <citation type="submission" date="2018-09" db="EMBL/GenBank/DDBJ databases">
        <title>A high-quality reference genome of wild soybean provides a powerful tool to mine soybean genomes.</title>
        <authorList>
            <person name="Xie M."/>
            <person name="Chung C.Y.L."/>
            <person name="Li M.-W."/>
            <person name="Wong F.-L."/>
            <person name="Chan T.-F."/>
            <person name="Lam H.-M."/>
        </authorList>
    </citation>
    <scope>NUCLEOTIDE SEQUENCE [LARGE SCALE GENOMIC DNA]</scope>
    <source>
        <strain evidence="4">cv. W05</strain>
        <tissue evidence="3">Hypocotyl of etiolated seedlings</tissue>
    </source>
</reference>
<feature type="region of interest" description="Disordered" evidence="1">
    <location>
        <begin position="150"/>
        <end position="176"/>
    </location>
</feature>
<sequence>MTTAIVRDQNLEKHIHKQMGCMAGFLQIFDRHQILTGKRIYSHKRLPPASPEPEKPAASPTRSTPSPPREVVSSEPKASVPTLPVLEFKEGTRSSWKFAREAPRLSLDSRAIVDAKGTLHLHPRGEIPPENDADKQRRSTSVIAKLMGLEPLPDSEPEPGPGPVAKLQRSASESRVPRDLPLPLTQCRFFDPNNFTAQVTTNVVHENNNNNNNNNSYYTNNNAVIDSRFVSSRVAADPPKQRLKKSFYDSADFFPEPKHTVSVYGEIERRLRVRGINEPSKDLHTLKHILEALQLKGLLHNSTKPNQSPIVVMKPVRSVNRTGSDYSPRSSPRRSPRVGNEARRSEQNERNVRGQGRTQSSSPNRRKQEPQRRVGVDSRRVSVSVSPVHSPKVSPRRNANATGQQVPSGSPRMMMRKNNERKEKVLLGGAEDESSTISDNSFSTSSYPDTEVRYRLEEYKEGKDLLDRCDKLLNSIAEITAANELQPSPVSVLDSSFYKDDWSSPSPITKRYIDYKDQAAESEDDMWSAALCSSEEAASEDCDFAYVSEILRACTYLPEDSDIFLLLEKQQCLKGKDTSKASTLQRRLIFDTLQEILNRNQQLPPWKAVSYGEQRQQIWSEFRRIREREESWESEDLFKVICGVLKKDMADEMRGWGEWPVEMGDVVLDIERLVFKDLVGETIRELASFSPQSQCNNKLLLPSLRRKLVF</sequence>
<accession>A0A445IHN8</accession>
<dbReference type="GO" id="GO:0051513">
    <property type="term" value="P:regulation of monopolar cell growth"/>
    <property type="evidence" value="ECO:0007669"/>
    <property type="project" value="InterPro"/>
</dbReference>
<keyword evidence="4" id="KW-1185">Reference proteome</keyword>
<dbReference type="PANTHER" id="PTHR31680">
    <property type="entry name" value="LONGIFOLIA PROTEIN"/>
    <property type="match status" value="1"/>
</dbReference>
<dbReference type="InterPro" id="IPR025486">
    <property type="entry name" value="DUF4378"/>
</dbReference>
<dbReference type="Pfam" id="PF14309">
    <property type="entry name" value="DUF4378"/>
    <property type="match status" value="1"/>
</dbReference>
<dbReference type="Gramene" id="XM_028329535.1">
    <property type="protein sequence ID" value="XP_028185336.1"/>
    <property type="gene ID" value="LOC114372122"/>
</dbReference>
<feature type="domain" description="DUF4378" evidence="2">
    <location>
        <begin position="543"/>
        <end position="681"/>
    </location>
</feature>
<feature type="compositionally biased region" description="Basic and acidic residues" evidence="1">
    <location>
        <begin position="366"/>
        <end position="380"/>
    </location>
</feature>
<feature type="region of interest" description="Disordered" evidence="1">
    <location>
        <begin position="119"/>
        <end position="138"/>
    </location>
</feature>
<dbReference type="SMR" id="A0A445IHN8"/>
<evidence type="ECO:0000313" key="3">
    <source>
        <dbReference type="EMBL" id="RZB85449.1"/>
    </source>
</evidence>
<dbReference type="Proteomes" id="UP000289340">
    <property type="component" value="Chromosome 10"/>
</dbReference>
<name>A0A445IHN8_GLYSO</name>
<feature type="compositionally biased region" description="Low complexity" evidence="1">
    <location>
        <begin position="435"/>
        <end position="446"/>
    </location>
</feature>